<evidence type="ECO:0000313" key="1">
    <source>
        <dbReference type="EMBL" id="GAA3757466.1"/>
    </source>
</evidence>
<proteinExistence type="predicted"/>
<accession>A0ABP7G8V2</accession>
<protein>
    <submittedName>
        <fullName evidence="1">Uncharacterized protein</fullName>
    </submittedName>
</protein>
<comment type="caution">
    <text evidence="1">The sequence shown here is derived from an EMBL/GenBank/DDBJ whole genome shotgun (WGS) entry which is preliminary data.</text>
</comment>
<organism evidence="1 2">
    <name type="scientific">Salinactinospora qingdaonensis</name>
    <dbReference type="NCBI Taxonomy" id="702744"/>
    <lineage>
        <taxon>Bacteria</taxon>
        <taxon>Bacillati</taxon>
        <taxon>Actinomycetota</taxon>
        <taxon>Actinomycetes</taxon>
        <taxon>Streptosporangiales</taxon>
        <taxon>Nocardiopsidaceae</taxon>
        <taxon>Salinactinospora</taxon>
    </lineage>
</organism>
<keyword evidence="2" id="KW-1185">Reference proteome</keyword>
<dbReference type="Proteomes" id="UP001500908">
    <property type="component" value="Unassembled WGS sequence"/>
</dbReference>
<sequence>MGNTLTRTSQIAMGRIRGRGALAWRRAARGRPFATGRCYVEAGTHVEHGGCPLPRRGGGLSRAPRRGCLRSTAFNAAQRARLPLDPRWGMSPAVAFRATAAFLHAEGYS</sequence>
<name>A0ABP7G8V2_9ACTN</name>
<reference evidence="2" key="1">
    <citation type="journal article" date="2019" name="Int. J. Syst. Evol. Microbiol.">
        <title>The Global Catalogue of Microorganisms (GCM) 10K type strain sequencing project: providing services to taxonomists for standard genome sequencing and annotation.</title>
        <authorList>
            <consortium name="The Broad Institute Genomics Platform"/>
            <consortium name="The Broad Institute Genome Sequencing Center for Infectious Disease"/>
            <person name="Wu L."/>
            <person name="Ma J."/>
        </authorList>
    </citation>
    <scope>NUCLEOTIDE SEQUENCE [LARGE SCALE GENOMIC DNA]</scope>
    <source>
        <strain evidence="2">JCM 17137</strain>
    </source>
</reference>
<gene>
    <name evidence="1" type="ORF">GCM10022402_39660</name>
</gene>
<dbReference type="EMBL" id="BAABDD010000025">
    <property type="protein sequence ID" value="GAA3757466.1"/>
    <property type="molecule type" value="Genomic_DNA"/>
</dbReference>
<evidence type="ECO:0000313" key="2">
    <source>
        <dbReference type="Proteomes" id="UP001500908"/>
    </source>
</evidence>